<dbReference type="AlphaFoldDB" id="A0A1Y2D130"/>
<evidence type="ECO:0000256" key="6">
    <source>
        <dbReference type="ARBA" id="ARBA00083519"/>
    </source>
</evidence>
<reference evidence="8 9" key="1">
    <citation type="submission" date="2016-07" db="EMBL/GenBank/DDBJ databases">
        <title>Pervasive Adenine N6-methylation of Active Genes in Fungi.</title>
        <authorList>
            <consortium name="DOE Joint Genome Institute"/>
            <person name="Mondo S.J."/>
            <person name="Dannebaum R.O."/>
            <person name="Kuo R.C."/>
            <person name="Labutti K."/>
            <person name="Haridas S."/>
            <person name="Kuo A."/>
            <person name="Salamov A."/>
            <person name="Ahrendt S.R."/>
            <person name="Lipzen A."/>
            <person name="Sullivan W."/>
            <person name="Andreopoulos W.B."/>
            <person name="Clum A."/>
            <person name="Lindquist E."/>
            <person name="Daum C."/>
            <person name="Ramamoorthy G.K."/>
            <person name="Gryganskyi A."/>
            <person name="Culley D."/>
            <person name="Magnuson J.K."/>
            <person name="James T.Y."/>
            <person name="O'Malley M.A."/>
            <person name="Stajich J.E."/>
            <person name="Spatafora J.W."/>
            <person name="Visel A."/>
            <person name="Grigoriev I.V."/>
        </authorList>
    </citation>
    <scope>NUCLEOTIDE SEQUENCE [LARGE SCALE GENOMIC DNA]</scope>
    <source>
        <strain evidence="8 9">JEL800</strain>
    </source>
</reference>
<dbReference type="InterPro" id="IPR051924">
    <property type="entry name" value="GST_Kappa/NadH"/>
</dbReference>
<accession>A0A1Y2D130</accession>
<sequence>MHNVLESEHVPQQDATLVVSKPVSNGPFLSGNTEKHVAPTNNASPLQSKMETTLAIASQTTLYYDIVSPYSWFGFEILLRYKARWPSVEFEFIPFSLGGVMQLAENQPTARHPKKRIQIVKEIQFLKELYDVDIGYPKGNKSVFKEMVFIKKFRLPAVNPPCSTHTNDLRMQKSDKLEAVSRAFWKLYWRDEKSIISTQDLFTYLSPILGPEHAKNLIEVESQTPEVKQELTRVTKEAVESYGSFGAPWIVCEREGRETMTFHGSDKVEAIALYFGLKYEGPRPPGYNNIQSKL</sequence>
<feature type="domain" description="DSBA-like thioredoxin" evidence="7">
    <location>
        <begin position="62"/>
        <end position="272"/>
    </location>
</feature>
<dbReference type="GO" id="GO:0005777">
    <property type="term" value="C:peroxisome"/>
    <property type="evidence" value="ECO:0007669"/>
    <property type="project" value="TreeGrafter"/>
</dbReference>
<evidence type="ECO:0000256" key="2">
    <source>
        <dbReference type="ARBA" id="ARBA00012452"/>
    </source>
</evidence>
<dbReference type="GO" id="GO:0005739">
    <property type="term" value="C:mitochondrion"/>
    <property type="evidence" value="ECO:0007669"/>
    <property type="project" value="TreeGrafter"/>
</dbReference>
<organism evidence="8 9">
    <name type="scientific">Rhizoclosmatium globosum</name>
    <dbReference type="NCBI Taxonomy" id="329046"/>
    <lineage>
        <taxon>Eukaryota</taxon>
        <taxon>Fungi</taxon>
        <taxon>Fungi incertae sedis</taxon>
        <taxon>Chytridiomycota</taxon>
        <taxon>Chytridiomycota incertae sedis</taxon>
        <taxon>Chytridiomycetes</taxon>
        <taxon>Chytridiales</taxon>
        <taxon>Chytriomycetaceae</taxon>
        <taxon>Rhizoclosmatium</taxon>
    </lineage>
</organism>
<evidence type="ECO:0000256" key="1">
    <source>
        <dbReference type="ARBA" id="ARBA00006494"/>
    </source>
</evidence>
<dbReference type="InterPro" id="IPR036249">
    <property type="entry name" value="Thioredoxin-like_sf"/>
</dbReference>
<evidence type="ECO:0000256" key="5">
    <source>
        <dbReference type="ARBA" id="ARBA00073833"/>
    </source>
</evidence>
<evidence type="ECO:0000313" key="8">
    <source>
        <dbReference type="EMBL" id="ORY52846.1"/>
    </source>
</evidence>
<gene>
    <name evidence="8" type="ORF">BCR33DRAFT_779235</name>
</gene>
<dbReference type="EC" id="2.5.1.18" evidence="2"/>
<comment type="catalytic activity">
    <reaction evidence="4">
        <text>RX + glutathione = an S-substituted glutathione + a halide anion + H(+)</text>
        <dbReference type="Rhea" id="RHEA:16437"/>
        <dbReference type="ChEBI" id="CHEBI:15378"/>
        <dbReference type="ChEBI" id="CHEBI:16042"/>
        <dbReference type="ChEBI" id="CHEBI:17792"/>
        <dbReference type="ChEBI" id="CHEBI:57925"/>
        <dbReference type="ChEBI" id="CHEBI:90779"/>
        <dbReference type="EC" id="2.5.1.18"/>
    </reaction>
</comment>
<dbReference type="InterPro" id="IPR001853">
    <property type="entry name" value="DSBA-like_thioredoxin_dom"/>
</dbReference>
<dbReference type="GO" id="GO:0004364">
    <property type="term" value="F:glutathione transferase activity"/>
    <property type="evidence" value="ECO:0007669"/>
    <property type="project" value="UniProtKB-EC"/>
</dbReference>
<dbReference type="PANTHER" id="PTHR42943:SF2">
    <property type="entry name" value="GLUTATHIONE S-TRANSFERASE KAPPA 1"/>
    <property type="match status" value="1"/>
</dbReference>
<dbReference type="EMBL" id="MCGO01000002">
    <property type="protein sequence ID" value="ORY52846.1"/>
    <property type="molecule type" value="Genomic_DNA"/>
</dbReference>
<dbReference type="PANTHER" id="PTHR42943">
    <property type="entry name" value="GLUTATHIONE S-TRANSFERASE KAPPA"/>
    <property type="match status" value="1"/>
</dbReference>
<dbReference type="GO" id="GO:0004602">
    <property type="term" value="F:glutathione peroxidase activity"/>
    <property type="evidence" value="ECO:0007669"/>
    <property type="project" value="TreeGrafter"/>
</dbReference>
<dbReference type="STRING" id="329046.A0A1Y2D130"/>
<evidence type="ECO:0000256" key="3">
    <source>
        <dbReference type="ARBA" id="ARBA00022679"/>
    </source>
</evidence>
<dbReference type="Gene3D" id="3.40.30.10">
    <property type="entry name" value="Glutaredoxin"/>
    <property type="match status" value="1"/>
</dbReference>
<dbReference type="Proteomes" id="UP000193642">
    <property type="component" value="Unassembled WGS sequence"/>
</dbReference>
<dbReference type="SUPFAM" id="SSF52833">
    <property type="entry name" value="Thioredoxin-like"/>
    <property type="match status" value="1"/>
</dbReference>
<proteinExistence type="inferred from homology"/>
<evidence type="ECO:0000313" key="9">
    <source>
        <dbReference type="Proteomes" id="UP000193642"/>
    </source>
</evidence>
<dbReference type="OrthoDB" id="4664297at2759"/>
<keyword evidence="9" id="KW-1185">Reference proteome</keyword>
<dbReference type="FunFam" id="3.40.30.10:FF:000096">
    <property type="entry name" value="Glutathione S-transferase kappa"/>
    <property type="match status" value="1"/>
</dbReference>
<dbReference type="GO" id="GO:0006749">
    <property type="term" value="P:glutathione metabolic process"/>
    <property type="evidence" value="ECO:0007669"/>
    <property type="project" value="TreeGrafter"/>
</dbReference>
<evidence type="ECO:0000259" key="7">
    <source>
        <dbReference type="Pfam" id="PF01323"/>
    </source>
</evidence>
<evidence type="ECO:0000256" key="4">
    <source>
        <dbReference type="ARBA" id="ARBA00047960"/>
    </source>
</evidence>
<comment type="similarity">
    <text evidence="1">Belongs to the GST superfamily. Kappa family.</text>
</comment>
<name>A0A1Y2D130_9FUNG</name>
<comment type="caution">
    <text evidence="8">The sequence shown here is derived from an EMBL/GenBank/DDBJ whole genome shotgun (WGS) entry which is preliminary data.</text>
</comment>
<protein>
    <recommendedName>
        <fullName evidence="5">Glutathione S-transferase kappa 1</fullName>
        <ecNumber evidence="2">2.5.1.18</ecNumber>
    </recommendedName>
    <alternativeName>
        <fullName evidence="6">GST class-kappa</fullName>
    </alternativeName>
</protein>
<dbReference type="Pfam" id="PF01323">
    <property type="entry name" value="DSBA"/>
    <property type="match status" value="1"/>
</dbReference>
<keyword evidence="3" id="KW-0808">Transferase</keyword>